<dbReference type="EMBL" id="CAJVPT010002855">
    <property type="protein sequence ID" value="CAG8488384.1"/>
    <property type="molecule type" value="Genomic_DNA"/>
</dbReference>
<reference evidence="1" key="1">
    <citation type="submission" date="2021-06" db="EMBL/GenBank/DDBJ databases">
        <authorList>
            <person name="Kallberg Y."/>
            <person name="Tangrot J."/>
            <person name="Rosling A."/>
        </authorList>
    </citation>
    <scope>NUCLEOTIDE SEQUENCE</scope>
    <source>
        <strain evidence="1">CL356</strain>
    </source>
</reference>
<proteinExistence type="predicted"/>
<evidence type="ECO:0000313" key="1">
    <source>
        <dbReference type="EMBL" id="CAG8488384.1"/>
    </source>
</evidence>
<keyword evidence="2" id="KW-1185">Reference proteome</keyword>
<gene>
    <name evidence="1" type="ORF">ACOLOM_LOCUS2276</name>
</gene>
<organism evidence="1 2">
    <name type="scientific">Acaulospora colombiana</name>
    <dbReference type="NCBI Taxonomy" id="27376"/>
    <lineage>
        <taxon>Eukaryota</taxon>
        <taxon>Fungi</taxon>
        <taxon>Fungi incertae sedis</taxon>
        <taxon>Mucoromycota</taxon>
        <taxon>Glomeromycotina</taxon>
        <taxon>Glomeromycetes</taxon>
        <taxon>Diversisporales</taxon>
        <taxon>Acaulosporaceae</taxon>
        <taxon>Acaulospora</taxon>
    </lineage>
</organism>
<protein>
    <submittedName>
        <fullName evidence="1">4564_t:CDS:1</fullName>
    </submittedName>
</protein>
<sequence>MFSKKSKKNNDSQVNSGNNSELTARSRDLTVAVNSRANFTFLATRAIIQTAKLIAPKKQKKNDSPQKPIPESSASTASTLSPYTQKRVSKSLNEVALNPRPEHQRRPSEPSRIDERVLHNYNTNSNAVNSRRANASGGSARKDQNKSIERSSSISNVPIIKEGYLNKRTDFDVKSVSTSRGWKVYRVILKGSKLYFYKPPSEAVLKTFFPNNKDLNMGKDMASTLSPINERGMQLNPSNFESGASKLIFEGGSTNAEIEFSPPLISKYYYGETCYEVDRTPAMRFKKHVCLLIFEDNVVICKRKWVRYTAANLRPIIDAIGFGGGNHPSTNVNDINGQDWDTKSVGSARGIPETDGFTTNKGKGYYTKWKLDALYSIHNIDVIPDPNLPTSHSPYIAPSSQPSLFTASRRNDDTASLRSGSSSVSAIANVSSSSGAILYLNIVDSREKDSCRVFVAPNNEARSLWVAKLWDAKKASLRKMIRLPVIESSTKESTEEAEFYEQNGYRGGLNGFPELTGTVGGEKSDGTTTTARRVRAYWGVGRHPELVIKESDVMDESTEEEDISKSDDPLVISSTSQRLIRGGSIDSLIHELMFETQKGVHNDDALLHVFLLTYQLFAEPSHIFRELKRCTGMRKDDNENSPNNQIIKRLIFILTTWCQSYGRDLLREDVWKGMLEIIEERVSNESVTDAEDLKKLVQDTRDRLMNENEEEVLVKSFPNHLPTSSPLSLDLSNLLVTGLTPALFLKMTPEELAQQLYLYHLLQLKKTNPRQDLKIFVPSKNRSDSATRECPLNFTPVAPHFITRLIYHHVLIASQQSAYTSRRPLLLTHWIQTGIACKALGDMASWMAVASAICSPGIVRLKETWRRVGEQWRGVVMNDWVPFLSSLGGLYGEIDPDDGSPLQLVIHDKKEKSKTKPIPYFGFITLALEHLNSTTPSVIDRNIGETNRVGSRNNSLSGMGVINFEKYWKMYDVIISSLDQWDPSGDYMDYDISLCPFSPSTLLQKYFNNLNSIPASSTLDAWQLFDSSLMCEPRLHGQYLEHHARQRKTHSAYIPLVFTEVIPSNRLFEKQAFLSASGTLDVGSLSPTRMHSGVSSTDQLQGGVRKRTLSFPPSKIGPLTSTTWNTGLDLVTRNWLGGLVQRRGGYNSLLRCMKDIAGVGEMLMFVKDGELVFKSVVDATGSRPASIVESSSGTASRRNSSYGTSLHPQRAAEHDALMVVVKAGTLERLVDVLVNGVAAYSASVVDDNSEPPLNIGKQCQLGINSGEYMATFFSTYRSFCSPNLLFDILKRHFVDAKKISKNSVASQNRLESNTSSTSHDDLGKESKDDVIYDLKILMSIWSRVLSVFRYWIEEFFHDFLDDLSLKNHLLHFLNEAKSEIESWISKVSDRLLLPLVEGARELVISTRRLAMTKSLEPAYDVQNEKMANLVDKAMNELSLPSSGKKERKDDGIVDPSSGIHDAPALLDGIDLVVLELFEAVTPQDWFLAFEVLETQSTSVLGWYPKKQTGYANDDEVIITDIFTTLHTTERAGNSEENVLRSLPRSIQALCRIHDAIRKWVIQEISLPSIEIESRVGKMNVFLDMILLSRKRMVRLEVYPKEVARRDSEIKRSVPSFVESAIVSALISPESRLFARAWSEVAMSRNGSVESLDSLLQNGLTKAHPDNSNLAMVPCIGWLFERMLEICCNIPDMSFESEKLINYDKRRYVYNLIQIFVRMQCELTEQVQDRKPTVDVRYLTTMNLHSGNSKNDLRNFKETALRENNSLRMVSPPPRQTKFLRPFSKHVAEQQEKIRRDQKERDRLKKEFRESQHKLQKKQNEQAKLLEKRYRTSTWMHNSGNSNSARNLSSKTHTPNSKPVLVINLIDCKTSVDYSVSLDFVFRITSEEGGGQYLFQALDYENMNDWMRVIDEVAKEGAVKRMTIFKTEQHINPKEEEVLEKTTKTRNSVYGRDLSTLMAGGKIPVLVEKCITEIEKREEVGIYRVSGSAVAINKLRAAFNKNADAVDLSGDEYGDINIVSSALKLFFRSLPEPVTTFGLYDEFINAASIKDRDERFLAIKDVLHKLPIQNYILLKRLIEHLEKVTDYEEINHMYAENLAIVFGPNLLKSRDDNDSMRNIGHHSNIVKCLILQYHWFFNTEDEASDIEYQEELLDPDIEVSEPEGEADGPQENNNSMDDASSFDNRSATSENYAPWPSPEPIYGENFEEAVGKGLSEEPVDQILEDHEEEHFSETEINSQQIPSIHVHGENQLREVVLTDVTEESDEESSQLQEHPLDTEDSLHQRSDLPLIQIQGESQSDNENDELSHDHLFETEINLQQLSSIQFQEDDWPNDEKDLRDVMEGSKEQLSETEVSLHHQELNSLSTQIQEESQLNDKIVLRNVPEGSNSLLIQPQSDQLKDDTIKPTLTAALEESGEKSTELPKEPNSKTEINLSLELSITDVQKSWLNDDDKREAFLTDVIRESSESLIKINSLPESDLPSTQKQSHLDDDERETILNNVMKKSVELVNVDIPSVQVQEDQLNDFVAKEMALTDAKESGENLAGSSQEYPFEAEFDLPLVQVYKESQPNKDFVNNSVIADSEKSDEITHETNLNKRQSLLIIPVEEESKLDSNGTKRMSILTVMKEPKSKTESIKKEFILDVELDASEKPMVEQPSSQD</sequence>
<dbReference type="Proteomes" id="UP000789525">
    <property type="component" value="Unassembled WGS sequence"/>
</dbReference>
<name>A0ACA9KSU0_9GLOM</name>
<evidence type="ECO:0000313" key="2">
    <source>
        <dbReference type="Proteomes" id="UP000789525"/>
    </source>
</evidence>
<accession>A0ACA9KSU0</accession>
<comment type="caution">
    <text evidence="1">The sequence shown here is derived from an EMBL/GenBank/DDBJ whole genome shotgun (WGS) entry which is preliminary data.</text>
</comment>